<gene>
    <name evidence="3" type="ORF">DL240_10930</name>
</gene>
<sequence>MYQPSGHPFAPRALAALSLTACISLTSACASSGPFLTDDLSTIKVESSTSGTLSASGNINATNGARYTTYAVNLKANQVLRLKANATGFSPVLTVFAPDFTPLASTLDQPAADGQARLITRAPAAGRYLVVLASQSAGAIGSFTLESSELAAQAEVSLPGSAAGYIFPGMSTHPVTGIPGAVFPLNLDEETLLNIRAHSMEFDTYLSIVDTRGNTVVAENDDSAIPGQGNPTDSGVLSVFPAGSYQIWVNSYQGQGQGAFTLDVQPQEMSVSESFSLGELYQGVYGLNPQVHGAAARPGFAYPFTLEEANTVKLQMEANTFDAYLYLLDSNGRVVAEDDDSAGALNPRIIQDLEAGDYTLVASSLAQRASGPFTLDAEIIVVDDRTSIAPGETIESYILPSDTGMTNRPGLGRTYTLEVTETTQVRIDLRSSSFDPYLVIQDQSGNLIEENDDANQSTNSSIQRQLTPGTYNILVTSYGGQGLGDFELQVMGSALSGQSV</sequence>
<dbReference type="RefSeq" id="WP_111729926.1">
    <property type="nucleotide sequence ID" value="NZ_QHKO01000004.1"/>
</dbReference>
<dbReference type="Pfam" id="PF04151">
    <property type="entry name" value="PPC"/>
    <property type="match status" value="1"/>
</dbReference>
<feature type="domain" description="Peptidase C-terminal archaeal/bacterial" evidence="2">
    <location>
        <begin position="414"/>
        <end position="477"/>
    </location>
</feature>
<dbReference type="AlphaFoldDB" id="A0A328C8V7"/>
<evidence type="ECO:0000259" key="2">
    <source>
        <dbReference type="Pfam" id="PF04151"/>
    </source>
</evidence>
<proteinExistence type="predicted"/>
<reference evidence="3 4" key="1">
    <citation type="submission" date="2018-05" db="EMBL/GenBank/DDBJ databases">
        <title>Lujinxingia marina gen. nov. sp. nov., a new facultative anaerobic member of the class Deltaproteobacteria, and proposal of Lujinxingaceae fam. nov.</title>
        <authorList>
            <person name="Li C.-M."/>
        </authorList>
    </citation>
    <scope>NUCLEOTIDE SEQUENCE [LARGE SCALE GENOMIC DNA]</scope>
    <source>
        <strain evidence="3 4">B210</strain>
    </source>
</reference>
<keyword evidence="4" id="KW-1185">Reference proteome</keyword>
<feature type="chain" id="PRO_5016413097" description="Peptidase C-terminal archaeal/bacterial domain-containing protein" evidence="1">
    <location>
        <begin position="31"/>
        <end position="500"/>
    </location>
</feature>
<comment type="caution">
    <text evidence="3">The sequence shown here is derived from an EMBL/GenBank/DDBJ whole genome shotgun (WGS) entry which is preliminary data.</text>
</comment>
<dbReference type="EMBL" id="QHKO01000004">
    <property type="protein sequence ID" value="RAL22355.1"/>
    <property type="molecule type" value="Genomic_DNA"/>
</dbReference>
<dbReference type="SUPFAM" id="SSF89260">
    <property type="entry name" value="Collagen-binding domain"/>
    <property type="match status" value="1"/>
</dbReference>
<organism evidence="3 4">
    <name type="scientific">Lujinxingia litoralis</name>
    <dbReference type="NCBI Taxonomy" id="2211119"/>
    <lineage>
        <taxon>Bacteria</taxon>
        <taxon>Deltaproteobacteria</taxon>
        <taxon>Bradymonadales</taxon>
        <taxon>Lujinxingiaceae</taxon>
        <taxon>Lujinxingia</taxon>
    </lineage>
</organism>
<protein>
    <recommendedName>
        <fullName evidence="2">Peptidase C-terminal archaeal/bacterial domain-containing protein</fullName>
    </recommendedName>
</protein>
<accession>A0A328C8V7</accession>
<dbReference type="Gene3D" id="2.60.120.380">
    <property type="match status" value="3"/>
</dbReference>
<dbReference type="InterPro" id="IPR007280">
    <property type="entry name" value="Peptidase_C_arc/bac"/>
</dbReference>
<feature type="signal peptide" evidence="1">
    <location>
        <begin position="1"/>
        <end position="30"/>
    </location>
</feature>
<name>A0A328C8V7_9DELT</name>
<evidence type="ECO:0000313" key="4">
    <source>
        <dbReference type="Proteomes" id="UP000249169"/>
    </source>
</evidence>
<evidence type="ECO:0000256" key="1">
    <source>
        <dbReference type="SAM" id="SignalP"/>
    </source>
</evidence>
<dbReference type="OrthoDB" id="144586at2"/>
<keyword evidence="1" id="KW-0732">Signal</keyword>
<evidence type="ECO:0000313" key="3">
    <source>
        <dbReference type="EMBL" id="RAL22355.1"/>
    </source>
</evidence>
<dbReference type="Proteomes" id="UP000249169">
    <property type="component" value="Unassembled WGS sequence"/>
</dbReference>